<organism evidence="2 3">
    <name type="scientific">Candidatus Rhodobacter oscarellae</name>
    <dbReference type="NCBI Taxonomy" id="1675527"/>
    <lineage>
        <taxon>Bacteria</taxon>
        <taxon>Pseudomonadati</taxon>
        <taxon>Pseudomonadota</taxon>
        <taxon>Alphaproteobacteria</taxon>
        <taxon>Rhodobacterales</taxon>
        <taxon>Rhodobacter group</taxon>
        <taxon>Rhodobacter</taxon>
    </lineage>
</organism>
<dbReference type="Proteomes" id="UP000037178">
    <property type="component" value="Unassembled WGS sequence"/>
</dbReference>
<dbReference type="PATRIC" id="fig|1675527.3.peg.2688"/>
<accession>A0A0J9E721</accession>
<dbReference type="Pfam" id="PF07179">
    <property type="entry name" value="SseB"/>
    <property type="match status" value="1"/>
</dbReference>
<reference evidence="2 3" key="1">
    <citation type="submission" date="2015-06" db="EMBL/GenBank/DDBJ databases">
        <title>Draft genome sequence of an Alphaproteobacteria species associated to the Mediterranean sponge Oscarella lobularis.</title>
        <authorList>
            <person name="Jourda C."/>
            <person name="Santini S."/>
            <person name="Claverie J.-M."/>
        </authorList>
    </citation>
    <scope>NUCLEOTIDE SEQUENCE [LARGE SCALE GENOMIC DNA]</scope>
    <source>
        <strain evidence="2">IGS</strain>
    </source>
</reference>
<proteinExistence type="predicted"/>
<dbReference type="InterPro" id="IPR009839">
    <property type="entry name" value="SseB_N"/>
</dbReference>
<dbReference type="OrthoDB" id="7831317at2"/>
<name>A0A0J9E721_9RHOB</name>
<evidence type="ECO:0000313" key="3">
    <source>
        <dbReference type="Proteomes" id="UP000037178"/>
    </source>
</evidence>
<dbReference type="EMBL" id="LFTY01000002">
    <property type="protein sequence ID" value="KMW57599.1"/>
    <property type="molecule type" value="Genomic_DNA"/>
</dbReference>
<dbReference type="STRING" id="1675527.AIOL_002564"/>
<evidence type="ECO:0000259" key="1">
    <source>
        <dbReference type="Pfam" id="PF07179"/>
    </source>
</evidence>
<keyword evidence="3" id="KW-1185">Reference proteome</keyword>
<dbReference type="AlphaFoldDB" id="A0A0J9E721"/>
<gene>
    <name evidence="2" type="ORF">AIOL_002564</name>
</gene>
<comment type="caution">
    <text evidence="2">The sequence shown here is derived from an EMBL/GenBank/DDBJ whole genome shotgun (WGS) entry which is preliminary data.</text>
</comment>
<evidence type="ECO:0000313" key="2">
    <source>
        <dbReference type="EMBL" id="KMW57599.1"/>
    </source>
</evidence>
<protein>
    <recommendedName>
        <fullName evidence="1">SseB protein N-terminal domain-containing protein</fullName>
    </recommendedName>
</protein>
<sequence>MTPLDAACAAMADGGEAAQLRFFDLLAASELFLLLSEEPQGETVSPEVFETPEGTYLLVFDREDRLASFVGRPAPYAGMTGRALAEMLAGQGIGFILNADAEETAHPVPTDVVDWLSATLADTPQETAATPQELLPPAGLPEALLTGIDAKLATAAGLARLAYLSGVRYDSGALSHMLAFIDAQPGAETALAQAVHEALTFSGLEAATLDVAFFDASDPIAARLAKVGLRFDLPEPEQIQIPGAPGMDPDKPPKL</sequence>
<feature type="domain" description="SseB protein N-terminal" evidence="1">
    <location>
        <begin position="4"/>
        <end position="102"/>
    </location>
</feature>